<evidence type="ECO:0000313" key="2">
    <source>
        <dbReference type="EMBL" id="SFG61535.1"/>
    </source>
</evidence>
<dbReference type="InterPro" id="IPR010293">
    <property type="entry name" value="Sbt_1"/>
</dbReference>
<evidence type="ECO:0000313" key="3">
    <source>
        <dbReference type="Proteomes" id="UP000199229"/>
    </source>
</evidence>
<sequence>MTAHDLLQANLLSPPVLCFALGALAVAVRSDLRVPEPVFAALSMYLMLSIGLRGGAELAHVSPQAVAGPIAGALLICCTIPLLCYAGLRQFGGLSTPDAAALAAHYGSVSAVTFAAVTAMLDRQAVPYEGYAATLLAVMEIPAIIVAISLARMAKTAQADRVLATGGGAALLGGTGPIMRGGGQALLAEVMSSKSVLILIGGLAIGTLAGHASLAKVKPFFVDLFPGALCVFLLTLGHMAASRAGDFRKAGLFLVGFALLMPLLHAMLGLGIAYAVGLSLGGAIILATLAASASYIAAPAAVQLALPEANPSLYLTCSLAITFPFNIMLGLPIYQAMAQALYG</sequence>
<feature type="transmembrane region" description="Helical" evidence="1">
    <location>
        <begin position="131"/>
        <end position="151"/>
    </location>
</feature>
<dbReference type="RefSeq" id="WP_091970489.1">
    <property type="nucleotide sequence ID" value="NZ_FOPM01000006.1"/>
</dbReference>
<dbReference type="Pfam" id="PF05982">
    <property type="entry name" value="Sbt_1"/>
    <property type="match status" value="1"/>
</dbReference>
<feature type="transmembrane region" description="Helical" evidence="1">
    <location>
        <begin position="196"/>
        <end position="214"/>
    </location>
</feature>
<reference evidence="3" key="1">
    <citation type="submission" date="2016-10" db="EMBL/GenBank/DDBJ databases">
        <authorList>
            <person name="Varghese N."/>
            <person name="Submissions S."/>
        </authorList>
    </citation>
    <scope>NUCLEOTIDE SEQUENCE [LARGE SCALE GENOMIC DNA]</scope>
    <source>
        <strain evidence="3">Gh-105</strain>
    </source>
</reference>
<feature type="transmembrane region" description="Helical" evidence="1">
    <location>
        <begin position="313"/>
        <end position="334"/>
    </location>
</feature>
<dbReference type="AlphaFoldDB" id="A0A1I2T9G1"/>
<evidence type="ECO:0000256" key="1">
    <source>
        <dbReference type="SAM" id="Phobius"/>
    </source>
</evidence>
<feature type="transmembrane region" description="Helical" evidence="1">
    <location>
        <begin position="6"/>
        <end position="26"/>
    </location>
</feature>
<keyword evidence="1" id="KW-1133">Transmembrane helix</keyword>
<protein>
    <recommendedName>
        <fullName evidence="4">Sodium-dependent bicarbonate transport family permease</fullName>
    </recommendedName>
</protein>
<keyword evidence="3" id="KW-1185">Reference proteome</keyword>
<organism evidence="2 3">
    <name type="scientific">Methylobacterium gossipiicola</name>
    <dbReference type="NCBI Taxonomy" id="582675"/>
    <lineage>
        <taxon>Bacteria</taxon>
        <taxon>Pseudomonadati</taxon>
        <taxon>Pseudomonadota</taxon>
        <taxon>Alphaproteobacteria</taxon>
        <taxon>Hyphomicrobiales</taxon>
        <taxon>Methylobacteriaceae</taxon>
        <taxon>Methylobacterium</taxon>
    </lineage>
</organism>
<dbReference type="EMBL" id="FOPM01000006">
    <property type="protein sequence ID" value="SFG61535.1"/>
    <property type="molecule type" value="Genomic_DNA"/>
</dbReference>
<dbReference type="Proteomes" id="UP000199229">
    <property type="component" value="Unassembled WGS sequence"/>
</dbReference>
<feature type="transmembrane region" description="Helical" evidence="1">
    <location>
        <begin position="68"/>
        <end position="88"/>
    </location>
</feature>
<gene>
    <name evidence="2" type="ORF">SAMN05192565_106210</name>
</gene>
<dbReference type="STRING" id="582675.SAMN05192565_106210"/>
<feature type="transmembrane region" description="Helical" evidence="1">
    <location>
        <begin position="252"/>
        <end position="276"/>
    </location>
</feature>
<name>A0A1I2T9G1_9HYPH</name>
<proteinExistence type="predicted"/>
<evidence type="ECO:0008006" key="4">
    <source>
        <dbReference type="Google" id="ProtNLM"/>
    </source>
</evidence>
<dbReference type="OrthoDB" id="345121at2"/>
<keyword evidence="1" id="KW-0812">Transmembrane</keyword>
<feature type="transmembrane region" description="Helical" evidence="1">
    <location>
        <begin position="282"/>
        <end position="306"/>
    </location>
</feature>
<dbReference type="PANTHER" id="PTHR40400:SF1">
    <property type="entry name" value="SLR1512 PROTEIN"/>
    <property type="match status" value="1"/>
</dbReference>
<keyword evidence="1" id="KW-0472">Membrane</keyword>
<dbReference type="PANTHER" id="PTHR40400">
    <property type="entry name" value="SLR1512 PROTEIN"/>
    <property type="match status" value="1"/>
</dbReference>
<feature type="transmembrane region" description="Helical" evidence="1">
    <location>
        <begin position="100"/>
        <end position="119"/>
    </location>
</feature>
<feature type="transmembrane region" description="Helical" evidence="1">
    <location>
        <begin position="220"/>
        <end position="240"/>
    </location>
</feature>
<accession>A0A1I2T9G1</accession>